<dbReference type="GO" id="GO:0008765">
    <property type="term" value="F:UDP-N-acetylmuramoylalanyl-D-glutamate-2,6-diaminopimelate ligase activity"/>
    <property type="evidence" value="ECO:0007669"/>
    <property type="project" value="UniProtKB-EC"/>
</dbReference>
<comment type="similarity">
    <text evidence="1 7">Belongs to the MurCDEF family. MurE subfamily.</text>
</comment>
<evidence type="ECO:0000256" key="3">
    <source>
        <dbReference type="ARBA" id="ARBA00022960"/>
    </source>
</evidence>
<name>A0ABX9KFJ5_9FUSO</name>
<evidence type="ECO:0000313" key="13">
    <source>
        <dbReference type="Proteomes" id="UP000263486"/>
    </source>
</evidence>
<proteinExistence type="inferred from homology"/>
<dbReference type="SUPFAM" id="SSF53623">
    <property type="entry name" value="MurD-like peptide ligases, catalytic domain"/>
    <property type="match status" value="1"/>
</dbReference>
<dbReference type="EMBL" id="QUAJ01000018">
    <property type="protein sequence ID" value="REI40579.1"/>
    <property type="molecule type" value="Genomic_DNA"/>
</dbReference>
<dbReference type="SUPFAM" id="SSF53244">
    <property type="entry name" value="MurD-like peptide ligases, peptide-binding domain"/>
    <property type="match status" value="1"/>
</dbReference>
<keyword evidence="7" id="KW-0460">Magnesium</keyword>
<evidence type="ECO:0000256" key="5">
    <source>
        <dbReference type="ARBA" id="ARBA00023306"/>
    </source>
</evidence>
<keyword evidence="3 7" id="KW-0133">Cell shape</keyword>
<feature type="binding site" evidence="7">
    <location>
        <position position="178"/>
    </location>
    <ligand>
        <name>UDP-N-acetyl-alpha-D-muramoyl-L-alanyl-D-glutamate</name>
        <dbReference type="ChEBI" id="CHEBI:83900"/>
    </ligand>
</feature>
<evidence type="ECO:0000256" key="8">
    <source>
        <dbReference type="RuleBase" id="RU004135"/>
    </source>
</evidence>
<protein>
    <recommendedName>
        <fullName evidence="7">UDP-N-acetylmuramyl-tripeptide synthetase</fullName>
        <ecNumber evidence="7">6.3.2.-</ecNumber>
    </recommendedName>
    <alternativeName>
        <fullName evidence="7">UDP-MurNAc-tripeptide synthetase</fullName>
    </alternativeName>
</protein>
<dbReference type="InterPro" id="IPR000713">
    <property type="entry name" value="Mur_ligase_N"/>
</dbReference>
<keyword evidence="7 12" id="KW-0436">Ligase</keyword>
<feature type="modified residue" description="N6-carboxylysine" evidence="7">
    <location>
        <position position="246"/>
    </location>
</feature>
<evidence type="ECO:0000259" key="9">
    <source>
        <dbReference type="Pfam" id="PF01225"/>
    </source>
</evidence>
<dbReference type="Pfam" id="PF01225">
    <property type="entry name" value="Mur_ligase"/>
    <property type="match status" value="1"/>
</dbReference>
<feature type="binding site" evidence="7">
    <location>
        <position position="206"/>
    </location>
    <ligand>
        <name>UDP-N-acetyl-alpha-D-muramoyl-L-alanyl-D-glutamate</name>
        <dbReference type="ChEBI" id="CHEBI:83900"/>
    </ligand>
</feature>
<evidence type="ECO:0000259" key="10">
    <source>
        <dbReference type="Pfam" id="PF02875"/>
    </source>
</evidence>
<keyword evidence="7" id="KW-0963">Cytoplasm</keyword>
<dbReference type="InterPro" id="IPR004101">
    <property type="entry name" value="Mur_ligase_C"/>
</dbReference>
<comment type="caution">
    <text evidence="7">Lacks conserved residue(s) required for the propagation of feature annotation.</text>
</comment>
<dbReference type="Gene3D" id="3.40.1390.10">
    <property type="entry name" value="MurE/MurF, N-terminal domain"/>
    <property type="match status" value="1"/>
</dbReference>
<evidence type="ECO:0000256" key="4">
    <source>
        <dbReference type="ARBA" id="ARBA00022984"/>
    </source>
</evidence>
<dbReference type="NCBIfam" id="TIGR01085">
    <property type="entry name" value="murE"/>
    <property type="match status" value="1"/>
</dbReference>
<comment type="caution">
    <text evidence="12">The sequence shown here is derived from an EMBL/GenBank/DDBJ whole genome shotgun (WGS) entry which is preliminary data.</text>
</comment>
<keyword evidence="7" id="KW-0547">Nucleotide-binding</keyword>
<dbReference type="Gene3D" id="3.90.190.20">
    <property type="entry name" value="Mur ligase, C-terminal domain"/>
    <property type="match status" value="1"/>
</dbReference>
<dbReference type="HAMAP" id="MF_00208">
    <property type="entry name" value="MurE"/>
    <property type="match status" value="1"/>
</dbReference>
<dbReference type="PANTHER" id="PTHR23135:SF4">
    <property type="entry name" value="UDP-N-ACETYLMURAMOYL-L-ALANYL-D-GLUTAMATE--2,6-DIAMINOPIMELATE LIGASE MURE HOMOLOG, CHLOROPLASTIC"/>
    <property type="match status" value="1"/>
</dbReference>
<keyword evidence="13" id="KW-1185">Reference proteome</keyword>
<dbReference type="InterPro" id="IPR036615">
    <property type="entry name" value="Mur_ligase_C_dom_sf"/>
</dbReference>
<keyword evidence="2 7" id="KW-0132">Cell division</keyword>
<dbReference type="PANTHER" id="PTHR23135">
    <property type="entry name" value="MUR LIGASE FAMILY MEMBER"/>
    <property type="match status" value="1"/>
</dbReference>
<reference evidence="12 13" key="1">
    <citation type="submission" date="2018-08" db="EMBL/GenBank/DDBJ databases">
        <title>Draft genome sequence of Psychrilyobacter sp. strain SD5 isolated from Black Sea water.</title>
        <authorList>
            <person name="Yadav S."/>
            <person name="Villanueva L."/>
            <person name="Damste J.S.S."/>
        </authorList>
    </citation>
    <scope>NUCLEOTIDE SEQUENCE [LARGE SCALE GENOMIC DNA]</scope>
    <source>
        <strain evidence="12 13">SD5</strain>
    </source>
</reference>
<dbReference type="NCBIfam" id="NF001126">
    <property type="entry name" value="PRK00139.1-4"/>
    <property type="match status" value="1"/>
</dbReference>
<sequence length="507" mass="57726">MTTFSFHKKHSINNFNIKIYISTLLKGRIMKIINKIFEGIKIEIDQNSYGGEYVKMEYDSRQIENGDIFVALKGENDDGHKYINSAIQRGARLIVVSQKIEVKDSGINIVRVENTRKILGRLAGNFYGNPEKKLKILGVTGTNGKTTTAYLLHKFLKNSAFIGSIGIKIGKKNYPPVNTTPESLDIIKYAKETLEGGGKYLILEVSSQGIDNFRIEGLRFTGAIFTNLSKEHLEYHKNMEEYYLVKERLFNQVKEDGIIVTSIENSYGRRLKERYKDAVTYGYDRGDYRGEIIDLKLDWMKARIEGVKGLSTIETSLIGDYNLLNILAATAMVEKLCEDNKGLPEKLKKLNFIEGRMQIIEERGIKAIVDYAHTEDALESVLKTLTKCNYKKLYTLISGTGERYSEKRPRLAEISEKYSDYTMVSSNSPRNEDPMEIALEVAAGFKNARYSTYDIEVDRIKAIRKLVAQAQSGDIILLTGKGHENYQEIKGEKKEYREIEVVKKALQ</sequence>
<accession>A0ABX9KFJ5</accession>
<feature type="binding site" evidence="7">
    <location>
        <position position="214"/>
    </location>
    <ligand>
        <name>UDP-N-acetyl-alpha-D-muramoyl-L-alanyl-D-glutamate</name>
        <dbReference type="ChEBI" id="CHEBI:83900"/>
    </ligand>
</feature>
<dbReference type="InterPro" id="IPR035911">
    <property type="entry name" value="MurE/MurF_N"/>
</dbReference>
<dbReference type="Pfam" id="PF08245">
    <property type="entry name" value="Mur_ligase_M"/>
    <property type="match status" value="1"/>
</dbReference>
<keyword evidence="6 7" id="KW-0961">Cell wall biogenesis/degradation</keyword>
<evidence type="ECO:0000256" key="6">
    <source>
        <dbReference type="ARBA" id="ARBA00023316"/>
    </source>
</evidence>
<feature type="binding site" evidence="7">
    <location>
        <begin position="179"/>
        <end position="180"/>
    </location>
    <ligand>
        <name>UDP-N-acetyl-alpha-D-muramoyl-L-alanyl-D-glutamate</name>
        <dbReference type="ChEBI" id="CHEBI:83900"/>
    </ligand>
</feature>
<keyword evidence="7" id="KW-0067">ATP-binding</keyword>
<feature type="binding site" evidence="7">
    <location>
        <position position="60"/>
    </location>
    <ligand>
        <name>UDP-N-acetyl-alpha-D-muramoyl-L-alanyl-D-glutamate</name>
        <dbReference type="ChEBI" id="CHEBI:83900"/>
    </ligand>
</feature>
<comment type="cofactor">
    <cofactor evidence="7">
        <name>Mg(2+)</name>
        <dbReference type="ChEBI" id="CHEBI:18420"/>
    </cofactor>
</comment>
<feature type="binding site" evidence="7">
    <location>
        <begin position="141"/>
        <end position="147"/>
    </location>
    <ligand>
        <name>ATP</name>
        <dbReference type="ChEBI" id="CHEBI:30616"/>
    </ligand>
</feature>
<dbReference type="Pfam" id="PF02875">
    <property type="entry name" value="Mur_ligase_C"/>
    <property type="match status" value="1"/>
</dbReference>
<feature type="domain" description="Mur ligase C-terminal" evidence="10">
    <location>
        <begin position="355"/>
        <end position="482"/>
    </location>
</feature>
<feature type="domain" description="Mur ligase N-terminal catalytic" evidence="9">
    <location>
        <begin position="56"/>
        <end position="127"/>
    </location>
</feature>
<dbReference type="InterPro" id="IPR013221">
    <property type="entry name" value="Mur_ligase_cen"/>
</dbReference>
<organism evidence="12 13">
    <name type="scientific">Psychrilyobacter piezotolerans</name>
    <dbReference type="NCBI Taxonomy" id="2293438"/>
    <lineage>
        <taxon>Bacteria</taxon>
        <taxon>Fusobacteriati</taxon>
        <taxon>Fusobacteriota</taxon>
        <taxon>Fusobacteriia</taxon>
        <taxon>Fusobacteriales</taxon>
        <taxon>Fusobacteriaceae</taxon>
        <taxon>Psychrilyobacter</taxon>
    </lineage>
</organism>
<dbReference type="InterPro" id="IPR005761">
    <property type="entry name" value="UDP-N-AcMur-Glu-dNH2Pim_ligase"/>
</dbReference>
<dbReference type="InterPro" id="IPR036565">
    <property type="entry name" value="Mur-like_cat_sf"/>
</dbReference>
<dbReference type="SUPFAM" id="SSF63418">
    <property type="entry name" value="MurE/MurF N-terminal domain"/>
    <property type="match status" value="1"/>
</dbReference>
<dbReference type="Proteomes" id="UP000263486">
    <property type="component" value="Unassembled WGS sequence"/>
</dbReference>
<feature type="domain" description="Mur ligase central" evidence="11">
    <location>
        <begin position="139"/>
        <end position="332"/>
    </location>
</feature>
<keyword evidence="5 7" id="KW-0131">Cell cycle</keyword>
<comment type="pathway">
    <text evidence="7 8">Cell wall biogenesis; peptidoglycan biosynthesis.</text>
</comment>
<evidence type="ECO:0000256" key="2">
    <source>
        <dbReference type="ARBA" id="ARBA00022618"/>
    </source>
</evidence>
<gene>
    <name evidence="7" type="primary">murE</name>
    <name evidence="12" type="ORF">DYH56_10495</name>
</gene>
<evidence type="ECO:0000313" key="12">
    <source>
        <dbReference type="EMBL" id="REI40579.1"/>
    </source>
</evidence>
<comment type="function">
    <text evidence="7">Catalyzes the addition of an amino acid to the nucleotide precursor UDP-N-acetylmuramoyl-L-alanyl-D-glutamate (UMAG) in the biosynthesis of bacterial cell-wall peptidoglycan.</text>
</comment>
<evidence type="ECO:0000256" key="1">
    <source>
        <dbReference type="ARBA" id="ARBA00005898"/>
    </source>
</evidence>
<evidence type="ECO:0000256" key="7">
    <source>
        <dbReference type="HAMAP-Rule" id="MF_00208"/>
    </source>
</evidence>
<evidence type="ECO:0000259" key="11">
    <source>
        <dbReference type="Pfam" id="PF08245"/>
    </source>
</evidence>
<comment type="PTM">
    <text evidence="7">Carboxylation is probably crucial for Mg(2+) binding and, consequently, for the gamma-phosphate positioning of ATP.</text>
</comment>
<comment type="subcellular location">
    <subcellularLocation>
        <location evidence="7 8">Cytoplasm</location>
    </subcellularLocation>
</comment>
<dbReference type="EC" id="6.3.2.-" evidence="7"/>
<dbReference type="Gene3D" id="3.40.1190.10">
    <property type="entry name" value="Mur-like, catalytic domain"/>
    <property type="match status" value="1"/>
</dbReference>
<keyword evidence="4 7" id="KW-0573">Peptidoglycan synthesis</keyword>